<evidence type="ECO:0000313" key="1">
    <source>
        <dbReference type="EMBL" id="SVB34615.1"/>
    </source>
</evidence>
<dbReference type="AlphaFoldDB" id="A0A382D8M7"/>
<organism evidence="1">
    <name type="scientific">marine metagenome</name>
    <dbReference type="NCBI Taxonomy" id="408172"/>
    <lineage>
        <taxon>unclassified sequences</taxon>
        <taxon>metagenomes</taxon>
        <taxon>ecological metagenomes</taxon>
    </lineage>
</organism>
<protein>
    <submittedName>
        <fullName evidence="1">Uncharacterized protein</fullName>
    </submittedName>
</protein>
<reference evidence="1" key="1">
    <citation type="submission" date="2018-05" db="EMBL/GenBank/DDBJ databases">
        <authorList>
            <person name="Lanie J.A."/>
            <person name="Ng W.-L."/>
            <person name="Kazmierczak K.M."/>
            <person name="Andrzejewski T.M."/>
            <person name="Davidsen T.M."/>
            <person name="Wayne K.J."/>
            <person name="Tettelin H."/>
            <person name="Glass J.I."/>
            <person name="Rusch D."/>
            <person name="Podicherti R."/>
            <person name="Tsui H.-C.T."/>
            <person name="Winkler M.E."/>
        </authorList>
    </citation>
    <scope>NUCLEOTIDE SEQUENCE</scope>
</reference>
<accession>A0A382D8M7</accession>
<proteinExistence type="predicted"/>
<name>A0A382D8M7_9ZZZZ</name>
<dbReference type="EMBL" id="UINC01038108">
    <property type="protein sequence ID" value="SVB34615.1"/>
    <property type="molecule type" value="Genomic_DNA"/>
</dbReference>
<gene>
    <name evidence="1" type="ORF">METZ01_LOCUS187469</name>
</gene>
<sequence length="38" mass="4540">MNKWIKKRNIIRPKKTKGHLAAYSRKVKNDIIEGELYV</sequence>